<evidence type="ECO:0000259" key="4">
    <source>
        <dbReference type="Pfam" id="PF25975"/>
    </source>
</evidence>
<dbReference type="PANTHER" id="PTHR30097">
    <property type="entry name" value="CATION EFFLUX SYSTEM PROTEIN CUSB"/>
    <property type="match status" value="1"/>
</dbReference>
<dbReference type="InterPro" id="IPR051909">
    <property type="entry name" value="MFP_Cation_Efflux"/>
</dbReference>
<dbReference type="InterPro" id="IPR058792">
    <property type="entry name" value="Beta-barrel_RND_2"/>
</dbReference>
<evidence type="ECO:0000259" key="2">
    <source>
        <dbReference type="Pfam" id="PF25954"/>
    </source>
</evidence>
<dbReference type="GO" id="GO:0015679">
    <property type="term" value="P:plasma membrane copper ion transport"/>
    <property type="evidence" value="ECO:0007669"/>
    <property type="project" value="TreeGrafter"/>
</dbReference>
<dbReference type="EMBL" id="UOFN01000142">
    <property type="protein sequence ID" value="VAW81082.1"/>
    <property type="molecule type" value="Genomic_DNA"/>
</dbReference>
<gene>
    <name evidence="5" type="ORF">MNBD_GAMMA15-552</name>
</gene>
<dbReference type="GO" id="GO:0022857">
    <property type="term" value="F:transmembrane transporter activity"/>
    <property type="evidence" value="ECO:0007669"/>
    <property type="project" value="InterPro"/>
</dbReference>
<dbReference type="AlphaFoldDB" id="A0A3B0Z0U3"/>
<feature type="domain" description="CusB-like beta-barrel" evidence="2">
    <location>
        <begin position="216"/>
        <end position="289"/>
    </location>
</feature>
<dbReference type="GO" id="GO:0016020">
    <property type="term" value="C:membrane"/>
    <property type="evidence" value="ECO:0007669"/>
    <property type="project" value="InterPro"/>
</dbReference>
<dbReference type="InterPro" id="IPR058649">
    <property type="entry name" value="CzcB_C"/>
</dbReference>
<evidence type="ECO:0000256" key="1">
    <source>
        <dbReference type="ARBA" id="ARBA00022448"/>
    </source>
</evidence>
<feature type="domain" description="CzcB-like barrel-sandwich hybrid" evidence="3">
    <location>
        <begin position="73"/>
        <end position="211"/>
    </location>
</feature>
<sequence length="367" mass="40748">MMPFLKQGFILFLLFSIHPVFAEEENEAEAQGIPEMTADQRQAMGIVTSSVERRGLTEEIIAPGEVTVNVYRSSQVTSRISSQIIARHARMGDAVKTGQKLLTLSSVEMAEAQSQLLVASREWQRVKKLGRKVVSERRYIEAQVNRQQAYAKVLAYGMTEFQIRALLKQGDASKATGTFDLLSSQDGTVISDEFVLGQVVEPGQVLMEITDESLFWVETQLSPDDVVNVSIGTPARIRRGADKWLKGHVVQIHRRINETTRTLPVRIEVNNTQGLLRAGLFVKVALQTAKGEAVIAVPKSAVTLLHGERVVFMREGTELYPQLVETGDTRSDWVEIQNGLKEGDEIVTQGMFLLKSLLLKSQIGDAD</sequence>
<dbReference type="GO" id="GO:0046914">
    <property type="term" value="F:transition metal ion binding"/>
    <property type="evidence" value="ECO:0007669"/>
    <property type="project" value="TreeGrafter"/>
</dbReference>
<dbReference type="PANTHER" id="PTHR30097:SF4">
    <property type="entry name" value="SLR6042 PROTEIN"/>
    <property type="match status" value="1"/>
</dbReference>
<evidence type="ECO:0000259" key="3">
    <source>
        <dbReference type="Pfam" id="PF25973"/>
    </source>
</evidence>
<dbReference type="Pfam" id="PF25954">
    <property type="entry name" value="Beta-barrel_RND_2"/>
    <property type="match status" value="1"/>
</dbReference>
<evidence type="ECO:0000313" key="5">
    <source>
        <dbReference type="EMBL" id="VAW81082.1"/>
    </source>
</evidence>
<organism evidence="5">
    <name type="scientific">hydrothermal vent metagenome</name>
    <dbReference type="NCBI Taxonomy" id="652676"/>
    <lineage>
        <taxon>unclassified sequences</taxon>
        <taxon>metagenomes</taxon>
        <taxon>ecological metagenomes</taxon>
    </lineage>
</organism>
<dbReference type="InterPro" id="IPR006143">
    <property type="entry name" value="RND_pump_MFP"/>
</dbReference>
<dbReference type="Gene3D" id="2.40.50.100">
    <property type="match status" value="1"/>
</dbReference>
<dbReference type="NCBIfam" id="TIGR01730">
    <property type="entry name" value="RND_mfp"/>
    <property type="match status" value="1"/>
</dbReference>
<dbReference type="SUPFAM" id="SSF111369">
    <property type="entry name" value="HlyD-like secretion proteins"/>
    <property type="match status" value="1"/>
</dbReference>
<keyword evidence="1" id="KW-0813">Transport</keyword>
<dbReference type="Gene3D" id="2.40.420.20">
    <property type="match status" value="1"/>
</dbReference>
<dbReference type="Pfam" id="PF25973">
    <property type="entry name" value="BSH_CzcB"/>
    <property type="match status" value="1"/>
</dbReference>
<feature type="domain" description="CzcB-like C-terminal circularly permuted SH3-like" evidence="4">
    <location>
        <begin position="295"/>
        <end position="355"/>
    </location>
</feature>
<name>A0A3B0Z0U3_9ZZZZ</name>
<protein>
    <submittedName>
        <fullName evidence="5">Probable Co/Zn/Cd efflux system membrane fusion protein</fullName>
    </submittedName>
</protein>
<accession>A0A3B0Z0U3</accession>
<proteinExistence type="predicted"/>
<dbReference type="InterPro" id="IPR058647">
    <property type="entry name" value="BSH_CzcB-like"/>
</dbReference>
<dbReference type="Gene3D" id="2.40.30.170">
    <property type="match status" value="1"/>
</dbReference>
<reference evidence="5" key="1">
    <citation type="submission" date="2018-06" db="EMBL/GenBank/DDBJ databases">
        <authorList>
            <person name="Zhirakovskaya E."/>
        </authorList>
    </citation>
    <scope>NUCLEOTIDE SEQUENCE</scope>
</reference>
<dbReference type="GO" id="GO:0060003">
    <property type="term" value="P:copper ion export"/>
    <property type="evidence" value="ECO:0007669"/>
    <property type="project" value="TreeGrafter"/>
</dbReference>
<dbReference type="GO" id="GO:0030288">
    <property type="term" value="C:outer membrane-bounded periplasmic space"/>
    <property type="evidence" value="ECO:0007669"/>
    <property type="project" value="TreeGrafter"/>
</dbReference>
<dbReference type="Pfam" id="PF25975">
    <property type="entry name" value="CzcB_C"/>
    <property type="match status" value="1"/>
</dbReference>